<feature type="non-terminal residue" evidence="4">
    <location>
        <position position="1845"/>
    </location>
</feature>
<dbReference type="EMBL" id="SPUM01000101">
    <property type="protein sequence ID" value="TFW31084.1"/>
    <property type="molecule type" value="Genomic_DNA"/>
</dbReference>
<evidence type="ECO:0000256" key="3">
    <source>
        <dbReference type="SAM" id="SignalP"/>
    </source>
</evidence>
<accession>A0A4Y9T0L0</accession>
<name>A0A4Y9T0L0_9BURK</name>
<dbReference type="SUPFAM" id="SSF49503">
    <property type="entry name" value="Cupredoxins"/>
    <property type="match status" value="2"/>
</dbReference>
<dbReference type="GO" id="GO:0005507">
    <property type="term" value="F:copper ion binding"/>
    <property type="evidence" value="ECO:0007669"/>
    <property type="project" value="InterPro"/>
</dbReference>
<dbReference type="GO" id="GO:0042597">
    <property type="term" value="C:periplasmic space"/>
    <property type="evidence" value="ECO:0007669"/>
    <property type="project" value="UniProtKB-SubCell"/>
</dbReference>
<dbReference type="PROSITE" id="PS00080">
    <property type="entry name" value="MULTICOPPER_OXIDASE2"/>
    <property type="match status" value="1"/>
</dbReference>
<feature type="signal peptide" evidence="3">
    <location>
        <begin position="1"/>
        <end position="24"/>
    </location>
</feature>
<dbReference type="Gene3D" id="2.60.40.420">
    <property type="entry name" value="Cupredoxins - blue copper proteins"/>
    <property type="match status" value="3"/>
</dbReference>
<proteinExistence type="predicted"/>
<dbReference type="InterPro" id="IPR008972">
    <property type="entry name" value="Cupredoxin"/>
</dbReference>
<gene>
    <name evidence="4" type="ORF">E4O92_14720</name>
</gene>
<evidence type="ECO:0000313" key="5">
    <source>
        <dbReference type="Proteomes" id="UP000297258"/>
    </source>
</evidence>
<evidence type="ECO:0000313" key="4">
    <source>
        <dbReference type="EMBL" id="TFW31084.1"/>
    </source>
</evidence>
<evidence type="ECO:0008006" key="6">
    <source>
        <dbReference type="Google" id="ProtNLM"/>
    </source>
</evidence>
<reference evidence="4 5" key="1">
    <citation type="submission" date="2019-03" db="EMBL/GenBank/DDBJ databases">
        <title>Draft genome of Massilia hortus sp. nov., a novel bacterial species of the Oxalobacteraceae family.</title>
        <authorList>
            <person name="Peta V."/>
            <person name="Raths R."/>
            <person name="Bucking H."/>
        </authorList>
    </citation>
    <scope>NUCLEOTIDE SEQUENCE [LARGE SCALE GENOMIC DNA]</scope>
    <source>
        <strain evidence="4 5">ONC3</strain>
    </source>
</reference>
<feature type="chain" id="PRO_5021210017" description="Multicopper oxidase" evidence="3">
    <location>
        <begin position="25"/>
        <end position="1845"/>
    </location>
</feature>
<dbReference type="Proteomes" id="UP000297258">
    <property type="component" value="Unassembled WGS sequence"/>
</dbReference>
<keyword evidence="3" id="KW-0732">Signal</keyword>
<evidence type="ECO:0000256" key="2">
    <source>
        <dbReference type="ARBA" id="ARBA00022723"/>
    </source>
</evidence>
<comment type="caution">
    <text evidence="4">The sequence shown here is derived from an EMBL/GenBank/DDBJ whole genome shotgun (WGS) entry which is preliminary data.</text>
</comment>
<keyword evidence="5" id="KW-1185">Reference proteome</keyword>
<dbReference type="RefSeq" id="WP_135190492.1">
    <property type="nucleotide sequence ID" value="NZ_SPUM01000101.1"/>
</dbReference>
<dbReference type="InterPro" id="IPR002355">
    <property type="entry name" value="Cu_oxidase_Cu_BS"/>
</dbReference>
<dbReference type="OrthoDB" id="345021at2"/>
<sequence>MKLKFSFDVLAFCASLLICTPAWAAAVPGCDRVIKADVVALDHAFQVNRLGATRTNGEIYALRSDVVSVDPDTRALNPGRVTLRPDKRPRPMVLRVNAGSCLEITFTNLLDPRQKDPMQPVTRHASIHVTGMQVVDVIASDGNWVGQNSTGPAGQKSGIVAPGKTIVYLLYAQEEGSSLLYSSAAQYNNFDPMQVSTGLFGVVNVEPRGAEWYRSQVTQDDLRLATSGLLPDGHPRIDYDAVYPSGHARAGMPILRMLDSRGNIVHTDLTANITGPGRGKLPGGPGANPMLPERDLPFREVSVVYHESQDVVQAFPYFMSAVNSQTPRVDAGADSFAINYGIGGIAPEVLANRIGVGPAAGCPECKFEEFFLSSWAIGDPALIVDVPANAGCSVAELQRYTLALEQDPLHFNPANPCQPRTGKKATKAFYPDDPSNVYHAYLGDHVRFRVLHAGAAVHHLHHHHAHQWLRTPNSDQSNYLDSQAVGPGGSFTAELVFGGAGNRNLTTGDSIFHCHFYPHFAAGMWALYRVHDVFEGGTVLDGAGRPQKGSRALPDGEIAAGTPIPAVVPLPQYAMAPLPAKVQIVEGQVQVTGEGHPGFPFFVPGVAGHRAPHPPLDFAVDPDTREVLDGGLPRHLIVGAKIANEQHTALDWSKDLQSIDAFQLPEQGTREERKAMDYFSQPRHASYTPDGVAAPFKVNGLPRGPQPGAPFADPAVVDGRAVGNPVRRYKGVNLQLDAVFNKAGWHYPQQRIMSLWGDVKDYVEGRKPPEPLFFRAANNDVVEYWHTNLVPAYYELDDFQVRTPTDILGQHIHLVKFDVMASDGGANGYNYEDGTFSPEEVRERIEGINGNGGLRDLTGKKRILHPKAIAELGEGPAPGSKAWVGAQATVQRWWLDPLMAKPSAVGPDDRTYMTVFTHDHFGPSTHQMAGLYGGLLIEPADTRWTSPDGKTVYGRRGDGGPTGYAANILFNAPHKQGDNYREFALAWGDTQHAYDQRSRSKPDCYSYKAPDGKVVKQGKPHFDCVDPAPGAGYFGWADARSVLNCLNCPPQPEEQKAQSLVNNLYGKAPCPPQPLLVSDFGAGIISMNYRGEPLPLRVNKQVTSINPNAAPDANDLASAFRSIERRDPAFSRQPVGGASINPDCSGAGCLTFPRQPIAQDMGATDPYTPLLHGVEGDKVQMRLLVGAHTSMHDFTMHGVNWLAEPYVPDSGYRSTQFMVLSEHYEMLFTLPRLNSRASTDYLYNPSASYEGLANGAWGLLRAWRADQRPASVAAITPPAAARAPAYGPPPGMNSDCARHLPCIREYEVHAMTVQQATGGALRYNRRGVNLLGGRSDTAHPLEDPLALVYVAVPRGQRHVPQPHVEPLVLRANAGDWIHVTLINDLRGNEPVFGHEEAASRFGLTYATPYDNIRIASSPHVGLHAQLLAYDTSHSDGANIGANPVQTAPPRGKTEYWWYAGKIDPVSGKATPVEFGAVNLLPADPLMQVYRGLFGALVIEPAGARWTADPQSPTSATVWHGDQVFREFVVMYQNDANMLTNNNSWWQTGNPLAGFNYRSEPAWLRFGKLLDGALGEHRPRDWTNLGQDDLQNIAELAMNNVDATATTANQLVGADPQTPIFRAPARMPVRWRLLMPGGDGDNQVTWELTGHLWQESPYLEQSTRIGYNPQSASAGTLTGYGATSAYDIVLADTRGSTPAGGRFGVPGDYLYRAWTANMFQGGAWGIFRVAPWAKKADGVRFPDTIGIDGVTRAASGVTVSGFATACPDTVIDTGGTVCRAGDTVRAVTVNQESVAVTNGRWSLTLPASVTAVEVRSAAGGSATWQATEVAQRPLLRAAWAQPRRLT</sequence>
<comment type="subcellular location">
    <subcellularLocation>
        <location evidence="1">Periplasm</location>
    </subcellularLocation>
</comment>
<organism evidence="4 5">
    <name type="scientific">Massilia horti</name>
    <dbReference type="NCBI Taxonomy" id="2562153"/>
    <lineage>
        <taxon>Bacteria</taxon>
        <taxon>Pseudomonadati</taxon>
        <taxon>Pseudomonadota</taxon>
        <taxon>Betaproteobacteria</taxon>
        <taxon>Burkholderiales</taxon>
        <taxon>Oxalobacteraceae</taxon>
        <taxon>Telluria group</taxon>
        <taxon>Massilia</taxon>
    </lineage>
</organism>
<keyword evidence="2" id="KW-0479">Metal-binding</keyword>
<evidence type="ECO:0000256" key="1">
    <source>
        <dbReference type="ARBA" id="ARBA00004418"/>
    </source>
</evidence>
<protein>
    <recommendedName>
        <fullName evidence="6">Multicopper oxidase</fullName>
    </recommendedName>
</protein>